<dbReference type="PANTHER" id="PTHR41709">
    <property type="entry name" value="KAIB-LIKE PROTEIN 1"/>
    <property type="match status" value="1"/>
</dbReference>
<dbReference type="KEGG" id="cmet:K6K41_21200"/>
<dbReference type="CDD" id="cd02978">
    <property type="entry name" value="KaiB_like"/>
    <property type="match status" value="1"/>
</dbReference>
<dbReference type="Gene3D" id="3.40.30.10">
    <property type="entry name" value="Glutaredoxin"/>
    <property type="match status" value="1"/>
</dbReference>
<keyword evidence="3" id="KW-1185">Reference proteome</keyword>
<evidence type="ECO:0000259" key="1">
    <source>
        <dbReference type="SMART" id="SM01248"/>
    </source>
</evidence>
<dbReference type="Proteomes" id="UP000825701">
    <property type="component" value="Chromosome"/>
</dbReference>
<dbReference type="GO" id="GO:0048511">
    <property type="term" value="P:rhythmic process"/>
    <property type="evidence" value="ECO:0007669"/>
    <property type="project" value="InterPro"/>
</dbReference>
<dbReference type="AlphaFoldDB" id="A0A9E6UP31"/>
<dbReference type="Pfam" id="PF07689">
    <property type="entry name" value="KaiB"/>
    <property type="match status" value="1"/>
</dbReference>
<feature type="domain" description="KaiB" evidence="1">
    <location>
        <begin position="15"/>
        <end position="96"/>
    </location>
</feature>
<dbReference type="PANTHER" id="PTHR41709:SF2">
    <property type="entry name" value="CIRCADIAN CLOCK PROTEIN KAIB2"/>
    <property type="match status" value="1"/>
</dbReference>
<evidence type="ECO:0000313" key="3">
    <source>
        <dbReference type="Proteomes" id="UP000825701"/>
    </source>
</evidence>
<proteinExistence type="predicted"/>
<reference evidence="2" key="1">
    <citation type="submission" date="2021-08" db="EMBL/GenBank/DDBJ databases">
        <authorList>
            <person name="Zhang H."/>
            <person name="Xu M."/>
            <person name="Yu Z."/>
            <person name="Yang L."/>
            <person name="Cai Y."/>
        </authorList>
    </citation>
    <scope>NUCLEOTIDE SEQUENCE</scope>
    <source>
        <strain evidence="2">CHL1</strain>
    </source>
</reference>
<dbReference type="SUPFAM" id="SSF52833">
    <property type="entry name" value="Thioredoxin-like"/>
    <property type="match status" value="1"/>
</dbReference>
<sequence length="101" mass="11253">MADDGDIPDGHYNLRLYVAGRTANSMEAIANLRRLCDEHLPGRHTVEIIDLSQDPKRAAQDQIVALPTLVRHLPPPLKRIIGKLADVDKVLFGLEIKKLNP</sequence>
<organism evidence="2 3">
    <name type="scientific">Chenggangzhangella methanolivorans</name>
    <dbReference type="NCBI Taxonomy" id="1437009"/>
    <lineage>
        <taxon>Bacteria</taxon>
        <taxon>Pseudomonadati</taxon>
        <taxon>Pseudomonadota</taxon>
        <taxon>Alphaproteobacteria</taxon>
        <taxon>Hyphomicrobiales</taxon>
        <taxon>Methylopilaceae</taxon>
        <taxon>Chenggangzhangella</taxon>
    </lineage>
</organism>
<name>A0A9E6UP31_9HYPH</name>
<dbReference type="SMART" id="SM01248">
    <property type="entry name" value="KaiB"/>
    <property type="match status" value="1"/>
</dbReference>
<accession>A0A9E6UP31</accession>
<dbReference type="EMBL" id="CP081869">
    <property type="protein sequence ID" value="QZN99284.1"/>
    <property type="molecule type" value="Genomic_DNA"/>
</dbReference>
<dbReference type="RefSeq" id="WP_261402333.1">
    <property type="nucleotide sequence ID" value="NZ_CP081869.1"/>
</dbReference>
<protein>
    <submittedName>
        <fullName evidence="2">Circadian clock KaiB family protein</fullName>
    </submittedName>
</protein>
<gene>
    <name evidence="2" type="ORF">K6K41_21200</name>
</gene>
<dbReference type="InterPro" id="IPR036249">
    <property type="entry name" value="Thioredoxin-like_sf"/>
</dbReference>
<dbReference type="InterPro" id="IPR011649">
    <property type="entry name" value="KaiB_domain"/>
</dbReference>
<dbReference type="InterPro" id="IPR039022">
    <property type="entry name" value="KaiB-like"/>
</dbReference>
<evidence type="ECO:0000313" key="2">
    <source>
        <dbReference type="EMBL" id="QZN99284.1"/>
    </source>
</evidence>